<feature type="transmembrane region" description="Helical" evidence="11">
    <location>
        <begin position="363"/>
        <end position="382"/>
    </location>
</feature>
<keyword evidence="13" id="KW-1185">Reference proteome</keyword>
<evidence type="ECO:0000313" key="13">
    <source>
        <dbReference type="Proteomes" id="UP000464524"/>
    </source>
</evidence>
<dbReference type="AlphaFoldDB" id="A0A857JN03"/>
<keyword evidence="9 11" id="KW-1133">Transmembrane helix</keyword>
<feature type="transmembrane region" description="Helical" evidence="11">
    <location>
        <begin position="236"/>
        <end position="259"/>
    </location>
</feature>
<dbReference type="GO" id="GO:0005886">
    <property type="term" value="C:plasma membrane"/>
    <property type="evidence" value="ECO:0007669"/>
    <property type="project" value="UniProtKB-SubCell"/>
</dbReference>
<evidence type="ECO:0000256" key="11">
    <source>
        <dbReference type="SAM" id="Phobius"/>
    </source>
</evidence>
<dbReference type="Proteomes" id="UP000464524">
    <property type="component" value="Chromosome"/>
</dbReference>
<feature type="transmembrane region" description="Helical" evidence="11">
    <location>
        <begin position="327"/>
        <end position="351"/>
    </location>
</feature>
<accession>A0A857JN03</accession>
<dbReference type="Pfam" id="PF07690">
    <property type="entry name" value="MFS_1"/>
    <property type="match status" value="1"/>
</dbReference>
<dbReference type="PANTHER" id="PTHR43702:SF3">
    <property type="entry name" value="PROTEIN TSGA"/>
    <property type="match status" value="1"/>
</dbReference>
<keyword evidence="10 11" id="KW-0472">Membrane</keyword>
<evidence type="ECO:0000256" key="10">
    <source>
        <dbReference type="ARBA" id="ARBA00023136"/>
    </source>
</evidence>
<proteinExistence type="inferred from homology"/>
<dbReference type="InterPro" id="IPR050375">
    <property type="entry name" value="MFS_TsgA-like"/>
</dbReference>
<evidence type="ECO:0000256" key="9">
    <source>
        <dbReference type="ARBA" id="ARBA00022989"/>
    </source>
</evidence>
<organism evidence="12 13">
    <name type="scientific">Paraglaciecola mesophila</name>
    <dbReference type="NCBI Taxonomy" id="197222"/>
    <lineage>
        <taxon>Bacteria</taxon>
        <taxon>Pseudomonadati</taxon>
        <taxon>Pseudomonadota</taxon>
        <taxon>Gammaproteobacteria</taxon>
        <taxon>Alteromonadales</taxon>
        <taxon>Alteromonadaceae</taxon>
        <taxon>Paraglaciecola</taxon>
    </lineage>
</organism>
<dbReference type="InterPro" id="IPR011701">
    <property type="entry name" value="MFS"/>
</dbReference>
<sequence length="426" mass="45538">MAGPISQSSVTLSDPAKNSHFAFAAMTTLFFIWGFITALNDILIPHLKAAFDLNYTQAMLVQFCFFGAYFIVSPFAGKLIEKIGYIRGIITGLVTIAIGCGLFYPAAEVEVYAVFLLGLFILASGVTILQVSANPYVAVLGPEKTATSRLSLAQAINSVGHTLGPMFGAALIFAAAGVASEEAEISAKAVQFPYLLLAGVMIATAIGFKFLKLPTIKAHEDVQEDKSSDSIWSHKALIFGTVAIFFYVGAEVSIGSFLVNYFSQPDIAGLNERQASHMVSYYWGAAMIGRFVGAALTRIIAPIYVLAFNSAIAIILLFTTMNTQGEVAMWTVISIGFFNSIMFPTIFTLAIRGLGPLTGRGSGLLCQAIVGGAILPLIQGYVADISSVQFSFIVPVAAYIYIAWYALVGSKLTPSELKQLAQEDQA</sequence>
<dbReference type="GO" id="GO:1904659">
    <property type="term" value="P:D-glucose transmembrane transport"/>
    <property type="evidence" value="ECO:0007669"/>
    <property type="project" value="InterPro"/>
</dbReference>
<dbReference type="CDD" id="cd17394">
    <property type="entry name" value="MFS_FucP_like"/>
    <property type="match status" value="1"/>
</dbReference>
<evidence type="ECO:0000313" key="12">
    <source>
        <dbReference type="EMBL" id="QHJ12480.1"/>
    </source>
</evidence>
<feature type="transmembrane region" description="Helical" evidence="11">
    <location>
        <begin position="303"/>
        <end position="321"/>
    </location>
</feature>
<feature type="transmembrane region" description="Helical" evidence="11">
    <location>
        <begin position="279"/>
        <end position="296"/>
    </location>
</feature>
<dbReference type="RefSeq" id="WP_160180589.1">
    <property type="nucleotide sequence ID" value="NZ_CP047656.1"/>
</dbReference>
<dbReference type="KEGG" id="pmes:FX988_02737"/>
<dbReference type="OrthoDB" id="9795150at2"/>
<dbReference type="Gene3D" id="1.20.1250.20">
    <property type="entry name" value="MFS general substrate transporter like domains"/>
    <property type="match status" value="2"/>
</dbReference>
<feature type="transmembrane region" description="Helical" evidence="11">
    <location>
        <begin position="112"/>
        <end position="137"/>
    </location>
</feature>
<feature type="transmembrane region" description="Helical" evidence="11">
    <location>
        <begin position="21"/>
        <end position="43"/>
    </location>
</feature>
<evidence type="ECO:0000256" key="8">
    <source>
        <dbReference type="ARBA" id="ARBA00022692"/>
    </source>
</evidence>
<evidence type="ECO:0000256" key="1">
    <source>
        <dbReference type="ARBA" id="ARBA00003321"/>
    </source>
</evidence>
<feature type="transmembrane region" description="Helical" evidence="11">
    <location>
        <begin position="192"/>
        <end position="211"/>
    </location>
</feature>
<dbReference type="EMBL" id="CP047656">
    <property type="protein sequence ID" value="QHJ12480.1"/>
    <property type="molecule type" value="Genomic_DNA"/>
</dbReference>
<evidence type="ECO:0000256" key="3">
    <source>
        <dbReference type="ARBA" id="ARBA00009120"/>
    </source>
</evidence>
<evidence type="ECO:0000256" key="7">
    <source>
        <dbReference type="ARBA" id="ARBA00022597"/>
    </source>
</evidence>
<feature type="transmembrane region" description="Helical" evidence="11">
    <location>
        <begin position="55"/>
        <end position="72"/>
    </location>
</feature>
<comment type="subcellular location">
    <subcellularLocation>
        <location evidence="2">Cell inner membrane</location>
        <topology evidence="2">Multi-pass membrane protein</topology>
    </subcellularLocation>
</comment>
<feature type="transmembrane region" description="Helical" evidence="11">
    <location>
        <begin position="388"/>
        <end position="408"/>
    </location>
</feature>
<comment type="similarity">
    <text evidence="3">Belongs to the major facilitator superfamily. FHS transporter (TC 2.A.1.7) family.</text>
</comment>
<evidence type="ECO:0000256" key="4">
    <source>
        <dbReference type="ARBA" id="ARBA00022448"/>
    </source>
</evidence>
<dbReference type="SUPFAM" id="SSF103473">
    <property type="entry name" value="MFS general substrate transporter"/>
    <property type="match status" value="1"/>
</dbReference>
<keyword evidence="5" id="KW-1003">Cell membrane</keyword>
<reference evidence="12 13" key="1">
    <citation type="submission" date="2019-12" db="EMBL/GenBank/DDBJ databases">
        <title>Genome sequencing and assembly of endphytes of Porphyra tenera.</title>
        <authorList>
            <person name="Park J.M."/>
            <person name="Shin R."/>
            <person name="Jo S.H."/>
        </authorList>
    </citation>
    <scope>NUCLEOTIDE SEQUENCE [LARGE SCALE GENOMIC DNA]</scope>
    <source>
        <strain evidence="12 13">GPM4</strain>
    </source>
</reference>
<dbReference type="InterPro" id="IPR036259">
    <property type="entry name" value="MFS_trans_sf"/>
</dbReference>
<keyword evidence="6" id="KW-0997">Cell inner membrane</keyword>
<dbReference type="NCBIfam" id="TIGR01272">
    <property type="entry name" value="gluP"/>
    <property type="match status" value="1"/>
</dbReference>
<keyword evidence="4" id="KW-0813">Transport</keyword>
<dbReference type="GO" id="GO:0055056">
    <property type="term" value="F:D-glucose transmembrane transporter activity"/>
    <property type="evidence" value="ECO:0007669"/>
    <property type="project" value="InterPro"/>
</dbReference>
<gene>
    <name evidence="12" type="ORF">FX988_02737</name>
</gene>
<evidence type="ECO:0000256" key="6">
    <source>
        <dbReference type="ARBA" id="ARBA00022519"/>
    </source>
</evidence>
<evidence type="ECO:0000256" key="2">
    <source>
        <dbReference type="ARBA" id="ARBA00004429"/>
    </source>
</evidence>
<keyword evidence="7" id="KW-0762">Sugar transport</keyword>
<name>A0A857JN03_9ALTE</name>
<dbReference type="GO" id="GO:0005354">
    <property type="term" value="F:galactose transmembrane transporter activity"/>
    <property type="evidence" value="ECO:0007669"/>
    <property type="project" value="InterPro"/>
</dbReference>
<feature type="transmembrane region" description="Helical" evidence="11">
    <location>
        <begin position="84"/>
        <end position="106"/>
    </location>
</feature>
<dbReference type="PANTHER" id="PTHR43702">
    <property type="entry name" value="L-FUCOSE-PROTON SYMPORTER"/>
    <property type="match status" value="1"/>
</dbReference>
<protein>
    <submittedName>
        <fullName evidence="12">L-fucose-proton symporter</fullName>
    </submittedName>
</protein>
<dbReference type="InterPro" id="IPR005964">
    <property type="entry name" value="Glc/Gal_transptr_bac"/>
</dbReference>
<feature type="transmembrane region" description="Helical" evidence="11">
    <location>
        <begin position="158"/>
        <end position="180"/>
    </location>
</feature>
<evidence type="ECO:0000256" key="5">
    <source>
        <dbReference type="ARBA" id="ARBA00022475"/>
    </source>
</evidence>
<keyword evidence="8 11" id="KW-0812">Transmembrane</keyword>
<comment type="function">
    <text evidence="1">Intake of glucose and galactose.</text>
</comment>